<keyword evidence="1" id="KW-1133">Transmembrane helix</keyword>
<dbReference type="AlphaFoldDB" id="A0A0H3I302"/>
<dbReference type="STRING" id="1905730.W5S_2324"/>
<feature type="transmembrane region" description="Helical" evidence="1">
    <location>
        <begin position="20"/>
        <end position="44"/>
    </location>
</feature>
<keyword evidence="1" id="KW-0472">Membrane</keyword>
<proteinExistence type="predicted"/>
<accession>A0A0H3I302</accession>
<evidence type="ECO:0000256" key="1">
    <source>
        <dbReference type="SAM" id="Phobius"/>
    </source>
</evidence>
<sequence>MFNIYEKFKSNNKTEQGRIFTLVVYLIQLGFIISLVTAIIIHIINRGC</sequence>
<organism evidence="2 3">
    <name type="scientific">Pectobacterium parmentieri</name>
    <dbReference type="NCBI Taxonomy" id="1905730"/>
    <lineage>
        <taxon>Bacteria</taxon>
        <taxon>Pseudomonadati</taxon>
        <taxon>Pseudomonadota</taxon>
        <taxon>Gammaproteobacteria</taxon>
        <taxon>Enterobacterales</taxon>
        <taxon>Pectobacteriaceae</taxon>
        <taxon>Pectobacterium</taxon>
    </lineage>
</organism>
<gene>
    <name evidence="2" type="ordered locus">W5S_2324</name>
</gene>
<reference evidence="2 3" key="1">
    <citation type="journal article" date="2012" name="J. Bacteriol.">
        <title>Genome sequence of Pectobacterium sp. strain SCC3193.</title>
        <authorList>
            <person name="Koskinen J.P."/>
            <person name="Laine P."/>
            <person name="Niemi O."/>
            <person name="Nykyri J."/>
            <person name="Harjunpaa H."/>
            <person name="Auvinen P."/>
            <person name="Paulin L."/>
            <person name="Pirhonen M."/>
            <person name="Palva T."/>
            <person name="Holm L."/>
        </authorList>
    </citation>
    <scope>NUCLEOTIDE SEQUENCE [LARGE SCALE GENOMIC DNA]</scope>
    <source>
        <strain evidence="2 3">SCC3193</strain>
    </source>
</reference>
<name>A0A0H3I302_PECPM</name>
<keyword evidence="1" id="KW-0812">Transmembrane</keyword>
<evidence type="ECO:0000313" key="2">
    <source>
        <dbReference type="EMBL" id="AFI90412.1"/>
    </source>
</evidence>
<dbReference type="HOGENOM" id="CLU_3155962_0_0_6"/>
<protein>
    <submittedName>
        <fullName evidence="2">Hypoticical protein</fullName>
    </submittedName>
</protein>
<evidence type="ECO:0000313" key="3">
    <source>
        <dbReference type="Proteomes" id="UP000008044"/>
    </source>
</evidence>
<dbReference type="KEGG" id="pec:W5S_2324"/>
<dbReference type="Proteomes" id="UP000008044">
    <property type="component" value="Chromosome"/>
</dbReference>
<dbReference type="EMBL" id="CP003415">
    <property type="protein sequence ID" value="AFI90412.1"/>
    <property type="molecule type" value="Genomic_DNA"/>
</dbReference>